<name>A0A3N4LS81_9PEZI</name>
<evidence type="ECO:0000313" key="1">
    <source>
        <dbReference type="EMBL" id="RPB25777.1"/>
    </source>
</evidence>
<organism evidence="1 2">
    <name type="scientific">Terfezia boudieri ATCC MYA-4762</name>
    <dbReference type="NCBI Taxonomy" id="1051890"/>
    <lineage>
        <taxon>Eukaryota</taxon>
        <taxon>Fungi</taxon>
        <taxon>Dikarya</taxon>
        <taxon>Ascomycota</taxon>
        <taxon>Pezizomycotina</taxon>
        <taxon>Pezizomycetes</taxon>
        <taxon>Pezizales</taxon>
        <taxon>Pezizaceae</taxon>
        <taxon>Terfezia</taxon>
    </lineage>
</organism>
<protein>
    <submittedName>
        <fullName evidence="1">Uncharacterized protein</fullName>
    </submittedName>
</protein>
<keyword evidence="2" id="KW-1185">Reference proteome</keyword>
<dbReference type="AlphaFoldDB" id="A0A3N4LS81"/>
<dbReference type="InParanoid" id="A0A3N4LS81"/>
<accession>A0A3N4LS81</accession>
<dbReference type="Proteomes" id="UP000267821">
    <property type="component" value="Unassembled WGS sequence"/>
</dbReference>
<reference evidence="1 2" key="1">
    <citation type="journal article" date="2018" name="Nat. Ecol. Evol.">
        <title>Pezizomycetes genomes reveal the molecular basis of ectomycorrhizal truffle lifestyle.</title>
        <authorList>
            <person name="Murat C."/>
            <person name="Payen T."/>
            <person name="Noel B."/>
            <person name="Kuo A."/>
            <person name="Morin E."/>
            <person name="Chen J."/>
            <person name="Kohler A."/>
            <person name="Krizsan K."/>
            <person name="Balestrini R."/>
            <person name="Da Silva C."/>
            <person name="Montanini B."/>
            <person name="Hainaut M."/>
            <person name="Levati E."/>
            <person name="Barry K.W."/>
            <person name="Belfiori B."/>
            <person name="Cichocki N."/>
            <person name="Clum A."/>
            <person name="Dockter R.B."/>
            <person name="Fauchery L."/>
            <person name="Guy J."/>
            <person name="Iotti M."/>
            <person name="Le Tacon F."/>
            <person name="Lindquist E.A."/>
            <person name="Lipzen A."/>
            <person name="Malagnac F."/>
            <person name="Mello A."/>
            <person name="Molinier V."/>
            <person name="Miyauchi S."/>
            <person name="Poulain J."/>
            <person name="Riccioni C."/>
            <person name="Rubini A."/>
            <person name="Sitrit Y."/>
            <person name="Splivallo R."/>
            <person name="Traeger S."/>
            <person name="Wang M."/>
            <person name="Zifcakova L."/>
            <person name="Wipf D."/>
            <person name="Zambonelli A."/>
            <person name="Paolocci F."/>
            <person name="Nowrousian M."/>
            <person name="Ottonello S."/>
            <person name="Baldrian P."/>
            <person name="Spatafora J.W."/>
            <person name="Henrissat B."/>
            <person name="Nagy L.G."/>
            <person name="Aury J.M."/>
            <person name="Wincker P."/>
            <person name="Grigoriev I.V."/>
            <person name="Bonfante P."/>
            <person name="Martin F.M."/>
        </authorList>
    </citation>
    <scope>NUCLEOTIDE SEQUENCE [LARGE SCALE GENOMIC DNA]</scope>
    <source>
        <strain evidence="1 2">ATCC MYA-4762</strain>
    </source>
</reference>
<sequence length="221" mass="24286">MQLGLDIRRGGLLLSPSSSSEDSACTHSNISSILHISMSESSAMFVVRCLLTRDINLSLQNLLFSFVLTGVKVRYMGCEISSVQGYKTSLLSLDVLLLDPLLFLLLLLQALLRSRVQVITSPHHLASMAYSSTTSPTSWPSVSLSQPTSRLQTLSVAIPHSCPSQPPSSGYYSTLQRTNSTLQIYISPSESFNRTSLFLCFSFPSSWYAFPQSQICFESAI</sequence>
<gene>
    <name evidence="1" type="ORF">L211DRAFT_55916</name>
</gene>
<dbReference type="EMBL" id="ML121536">
    <property type="protein sequence ID" value="RPB25777.1"/>
    <property type="molecule type" value="Genomic_DNA"/>
</dbReference>
<evidence type="ECO:0000313" key="2">
    <source>
        <dbReference type="Proteomes" id="UP000267821"/>
    </source>
</evidence>
<proteinExistence type="predicted"/>